<accession>A0A6A5UD13</accession>
<reference evidence="2" key="1">
    <citation type="journal article" date="2020" name="Stud. Mycol.">
        <title>101 Dothideomycetes genomes: a test case for predicting lifestyles and emergence of pathogens.</title>
        <authorList>
            <person name="Haridas S."/>
            <person name="Albert R."/>
            <person name="Binder M."/>
            <person name="Bloem J."/>
            <person name="Labutti K."/>
            <person name="Salamov A."/>
            <person name="Andreopoulos B."/>
            <person name="Baker S."/>
            <person name="Barry K."/>
            <person name="Bills G."/>
            <person name="Bluhm B."/>
            <person name="Cannon C."/>
            <person name="Castanera R."/>
            <person name="Culley D."/>
            <person name="Daum C."/>
            <person name="Ezra D."/>
            <person name="Gonzalez J."/>
            <person name="Henrissat B."/>
            <person name="Kuo A."/>
            <person name="Liang C."/>
            <person name="Lipzen A."/>
            <person name="Lutzoni F."/>
            <person name="Magnuson J."/>
            <person name="Mondo S."/>
            <person name="Nolan M."/>
            <person name="Ohm R."/>
            <person name="Pangilinan J."/>
            <person name="Park H.-J."/>
            <person name="Ramirez L."/>
            <person name="Alfaro M."/>
            <person name="Sun H."/>
            <person name="Tritt A."/>
            <person name="Yoshinaga Y."/>
            <person name="Zwiers L.-H."/>
            <person name="Turgeon B."/>
            <person name="Goodwin S."/>
            <person name="Spatafora J."/>
            <person name="Crous P."/>
            <person name="Grigoriev I."/>
        </authorList>
    </citation>
    <scope>NUCLEOTIDE SEQUENCE</scope>
    <source>
        <strain evidence="2">CBS 675.92</strain>
    </source>
</reference>
<protein>
    <recommendedName>
        <fullName evidence="1">Gfd2/YDR514C-like C-terminal domain-containing protein</fullName>
    </recommendedName>
</protein>
<dbReference type="Pfam" id="PF21762">
    <property type="entry name" value="DEDDh_C"/>
    <property type="match status" value="1"/>
</dbReference>
<name>A0A6A5UD13_9PLEO</name>
<dbReference type="OrthoDB" id="5953249at2759"/>
<gene>
    <name evidence="2" type="ORF">CC80DRAFT_379667</name>
</gene>
<dbReference type="InterPro" id="IPR012337">
    <property type="entry name" value="RNaseH-like_sf"/>
</dbReference>
<dbReference type="PANTHER" id="PTHR28083:SF1">
    <property type="entry name" value="GOOD FOR FULL DBP5 ACTIVITY PROTEIN 2"/>
    <property type="match status" value="1"/>
</dbReference>
<evidence type="ECO:0000259" key="1">
    <source>
        <dbReference type="Pfam" id="PF21762"/>
    </source>
</evidence>
<proteinExistence type="predicted"/>
<evidence type="ECO:0000313" key="2">
    <source>
        <dbReference type="EMBL" id="KAF1962638.1"/>
    </source>
</evidence>
<dbReference type="AlphaFoldDB" id="A0A6A5UD13"/>
<dbReference type="SUPFAM" id="SSF53098">
    <property type="entry name" value="Ribonuclease H-like"/>
    <property type="match status" value="1"/>
</dbReference>
<organism evidence="2 3">
    <name type="scientific">Byssothecium circinans</name>
    <dbReference type="NCBI Taxonomy" id="147558"/>
    <lineage>
        <taxon>Eukaryota</taxon>
        <taxon>Fungi</taxon>
        <taxon>Dikarya</taxon>
        <taxon>Ascomycota</taxon>
        <taxon>Pezizomycotina</taxon>
        <taxon>Dothideomycetes</taxon>
        <taxon>Pleosporomycetidae</taxon>
        <taxon>Pleosporales</taxon>
        <taxon>Massarineae</taxon>
        <taxon>Massarinaceae</taxon>
        <taxon>Byssothecium</taxon>
    </lineage>
</organism>
<keyword evidence="3" id="KW-1185">Reference proteome</keyword>
<dbReference type="InterPro" id="IPR040151">
    <property type="entry name" value="Gfd2/YDR514C-like"/>
</dbReference>
<sequence>PPLLQDAVVICFDTEGWTADSHKICEVGLNHFSVREMHGIQDRGPHGRNFMQRLTFCHIRVEENAHLINIGTCPGHPEDNRFGQTRFVDLANTRKYLNETFGQLLDPSKPELGFRPVILLGHALGSDLAKLSTTMDWSPCDFHNVVKVLDTQQLARDVKIWSHHNNQIGLQKLTIFCHVPYRHPHNANNDAAITTFDAFQMAIFENDVLRDEDRVEEGMTPEDVVDEIE</sequence>
<feature type="domain" description="Gfd2/YDR514C-like C-terminal" evidence="1">
    <location>
        <begin position="8"/>
        <end position="195"/>
    </location>
</feature>
<feature type="non-terminal residue" evidence="2">
    <location>
        <position position="1"/>
    </location>
</feature>
<dbReference type="Proteomes" id="UP000800035">
    <property type="component" value="Unassembled WGS sequence"/>
</dbReference>
<dbReference type="PANTHER" id="PTHR28083">
    <property type="entry name" value="GOOD FOR FULL DBP5 ACTIVITY PROTEIN 2"/>
    <property type="match status" value="1"/>
</dbReference>
<dbReference type="EMBL" id="ML976978">
    <property type="protein sequence ID" value="KAF1962638.1"/>
    <property type="molecule type" value="Genomic_DNA"/>
</dbReference>
<dbReference type="Gene3D" id="3.30.420.10">
    <property type="entry name" value="Ribonuclease H-like superfamily/Ribonuclease H"/>
    <property type="match status" value="1"/>
</dbReference>
<dbReference type="GO" id="GO:0003676">
    <property type="term" value="F:nucleic acid binding"/>
    <property type="evidence" value="ECO:0007669"/>
    <property type="project" value="InterPro"/>
</dbReference>
<dbReference type="GO" id="GO:0005634">
    <property type="term" value="C:nucleus"/>
    <property type="evidence" value="ECO:0007669"/>
    <property type="project" value="TreeGrafter"/>
</dbReference>
<dbReference type="InterPro" id="IPR036397">
    <property type="entry name" value="RNaseH_sf"/>
</dbReference>
<dbReference type="InterPro" id="IPR048519">
    <property type="entry name" value="Gfd2/YDR514C-like_C"/>
</dbReference>
<evidence type="ECO:0000313" key="3">
    <source>
        <dbReference type="Proteomes" id="UP000800035"/>
    </source>
</evidence>
<feature type="non-terminal residue" evidence="2">
    <location>
        <position position="229"/>
    </location>
</feature>